<dbReference type="Gene3D" id="2.10.70.80">
    <property type="match status" value="3"/>
</dbReference>
<keyword evidence="3" id="KW-0812">Transmembrane</keyword>
<keyword evidence="7" id="KW-1185">Reference proteome</keyword>
<evidence type="ECO:0000313" key="7">
    <source>
        <dbReference type="Proteomes" id="UP001210925"/>
    </source>
</evidence>
<dbReference type="EMBL" id="JADGKB010000002">
    <property type="protein sequence ID" value="KAJ3262293.1"/>
    <property type="molecule type" value="Genomic_DNA"/>
</dbReference>
<keyword evidence="3" id="KW-1133">Transmembrane helix</keyword>
<keyword evidence="4" id="KW-0732">Signal</keyword>
<keyword evidence="3" id="KW-0472">Membrane</keyword>
<keyword evidence="2" id="KW-0325">Glycoprotein</keyword>
<dbReference type="InterPro" id="IPR031778">
    <property type="entry name" value="Sortilin_N"/>
</dbReference>
<dbReference type="Gene3D" id="3.30.60.270">
    <property type="match status" value="3"/>
</dbReference>
<dbReference type="InterPro" id="IPR006581">
    <property type="entry name" value="VPS10"/>
</dbReference>
<evidence type="ECO:0000313" key="6">
    <source>
        <dbReference type="EMBL" id="KAJ3262293.1"/>
    </source>
</evidence>
<keyword evidence="1" id="KW-0677">Repeat</keyword>
<evidence type="ECO:0000256" key="1">
    <source>
        <dbReference type="ARBA" id="ARBA00022737"/>
    </source>
</evidence>
<evidence type="ECO:0000259" key="5">
    <source>
        <dbReference type="SMART" id="SM00602"/>
    </source>
</evidence>
<dbReference type="InterPro" id="IPR031777">
    <property type="entry name" value="Sortilin_C"/>
</dbReference>
<evidence type="ECO:0000256" key="4">
    <source>
        <dbReference type="SAM" id="SignalP"/>
    </source>
</evidence>
<reference evidence="6" key="1">
    <citation type="submission" date="2020-05" db="EMBL/GenBank/DDBJ databases">
        <title>Phylogenomic resolution of chytrid fungi.</title>
        <authorList>
            <person name="Stajich J.E."/>
            <person name="Amses K."/>
            <person name="Simmons R."/>
            <person name="Seto K."/>
            <person name="Myers J."/>
            <person name="Bonds A."/>
            <person name="Quandt C.A."/>
            <person name="Barry K."/>
            <person name="Liu P."/>
            <person name="Grigoriev I."/>
            <person name="Longcore J.E."/>
            <person name="James T.Y."/>
        </authorList>
    </citation>
    <scope>NUCLEOTIDE SEQUENCE</scope>
    <source>
        <strain evidence="6">PLAUS21</strain>
    </source>
</reference>
<feature type="domain" description="VPS10" evidence="5">
    <location>
        <begin position="1327"/>
        <end position="1955"/>
    </location>
</feature>
<organism evidence="6 7">
    <name type="scientific">Boothiomyces macroporosus</name>
    <dbReference type="NCBI Taxonomy" id="261099"/>
    <lineage>
        <taxon>Eukaryota</taxon>
        <taxon>Fungi</taxon>
        <taxon>Fungi incertae sedis</taxon>
        <taxon>Chytridiomycota</taxon>
        <taxon>Chytridiomycota incertae sedis</taxon>
        <taxon>Chytridiomycetes</taxon>
        <taxon>Rhizophydiales</taxon>
        <taxon>Terramycetaceae</taxon>
        <taxon>Boothiomyces</taxon>
    </lineage>
</organism>
<gene>
    <name evidence="6" type="primary">VPS10</name>
    <name evidence="6" type="ORF">HK103_002707</name>
</gene>
<dbReference type="Pfam" id="PF15901">
    <property type="entry name" value="Sortilin_C"/>
    <property type="match status" value="3"/>
</dbReference>
<dbReference type="GO" id="GO:0005794">
    <property type="term" value="C:Golgi apparatus"/>
    <property type="evidence" value="ECO:0007669"/>
    <property type="project" value="TreeGrafter"/>
</dbReference>
<dbReference type="PANTHER" id="PTHR12106">
    <property type="entry name" value="SORTILIN RELATED"/>
    <property type="match status" value="1"/>
</dbReference>
<protein>
    <submittedName>
        <fullName evidence="6">Vacuolar protein sorting/targeting protein PEP1</fullName>
    </submittedName>
</protein>
<comment type="caution">
    <text evidence="6">The sequence shown here is derived from an EMBL/GenBank/DDBJ whole genome shotgun (WGS) entry which is preliminary data.</text>
</comment>
<dbReference type="Pfam" id="PF15902">
    <property type="entry name" value="Sortilin-Vps10"/>
    <property type="match status" value="3"/>
</dbReference>
<dbReference type="Proteomes" id="UP001210925">
    <property type="component" value="Unassembled WGS sequence"/>
</dbReference>
<proteinExistence type="predicted"/>
<dbReference type="SMART" id="SM00602">
    <property type="entry name" value="VPS10"/>
    <property type="match status" value="3"/>
</dbReference>
<dbReference type="GO" id="GO:0006895">
    <property type="term" value="P:Golgi to endosome transport"/>
    <property type="evidence" value="ECO:0007669"/>
    <property type="project" value="TreeGrafter"/>
</dbReference>
<dbReference type="GO" id="GO:0016020">
    <property type="term" value="C:membrane"/>
    <property type="evidence" value="ECO:0007669"/>
    <property type="project" value="InterPro"/>
</dbReference>
<feature type="signal peptide" evidence="4">
    <location>
        <begin position="1"/>
        <end position="18"/>
    </location>
</feature>
<name>A0AAD5UMH6_9FUNG</name>
<dbReference type="GO" id="GO:0006623">
    <property type="term" value="P:protein targeting to vacuole"/>
    <property type="evidence" value="ECO:0007669"/>
    <property type="project" value="TreeGrafter"/>
</dbReference>
<dbReference type="PANTHER" id="PTHR12106:SF27">
    <property type="entry name" value="SORTILIN-RELATED RECEPTOR"/>
    <property type="match status" value="1"/>
</dbReference>
<dbReference type="SUPFAM" id="SSF110296">
    <property type="entry name" value="Oligoxyloglucan reducing end-specific cellobiohydrolase"/>
    <property type="match status" value="3"/>
</dbReference>
<evidence type="ECO:0000256" key="2">
    <source>
        <dbReference type="ARBA" id="ARBA00023180"/>
    </source>
</evidence>
<feature type="transmembrane region" description="Helical" evidence="3">
    <location>
        <begin position="1958"/>
        <end position="1979"/>
    </location>
</feature>
<feature type="domain" description="VPS10" evidence="5">
    <location>
        <begin position="10"/>
        <end position="646"/>
    </location>
</feature>
<dbReference type="GO" id="GO:0005829">
    <property type="term" value="C:cytosol"/>
    <property type="evidence" value="ECO:0007669"/>
    <property type="project" value="GOC"/>
</dbReference>
<evidence type="ECO:0000256" key="3">
    <source>
        <dbReference type="SAM" id="Phobius"/>
    </source>
</evidence>
<accession>A0AAD5UMH6</accession>
<dbReference type="GO" id="GO:0006896">
    <property type="term" value="P:Golgi to vacuole transport"/>
    <property type="evidence" value="ECO:0007669"/>
    <property type="project" value="TreeGrafter"/>
</dbReference>
<dbReference type="InterPro" id="IPR050310">
    <property type="entry name" value="VPS10-sortilin"/>
</dbReference>
<sequence length="2073" mass="231676">MKYKFLPLLFYQLGTVLAGDPSFEKTEFDSTANELFYFDDSKAFAFGETDYYVTTDQGSIWTKFDTVRPIATPFSNALSFHPNDPNRVIVRIKECNKGYCHDDAFYTLDNFKTLKPLLTWIAQCEWGQNINSKESSLDKKIFCTQWPTMEQEGDAGWKDPSILELVSSDNYFADNSKSVIVLDGGVPVIGISSNWFIAVVKPPSSPYQLVTSKDGTNFLKAPFDLGSTSRHPVAFSILESTPSSLVVDVISTTPNSQLPAPFGTLFMSSSDGSYFAKVLDYTNRDITRGLIDFERIQASIYEGIMLSNTVKNWKEVLDRSASVKKLASVMSFDNGRRWTSITPPTKDSNDKDYSCKSKDECSLHLHSVTTSNNIGRVFSVSSAPGTILGVGNVGPHLLPYEECDTFLSEDSGVTWREVKKGPHKYEILNYGSTIVLIPDSSTPSNHISYSKNGGKEWKEFPLKVEDSDWIPLFTDLDTLSTSQKMILFVSLKIKTGRKYLVHLDFEGIFDRKCDSTQSTSNNDLELWKPKTPTNSCVLGSLVSYYRRKLDADCAVGEKFKLLGNEISSCECTDADYECDIGFKPKEGSEKLECIAAGNINDQPLECKLGTKYPGLSGYRLIPGDLCKGGDDKKANKIEKECKAVSSKPPQDPIPVVTTFSDKAFEIVRRSTEMGVFALIRNGELWSSLDEKSWKKVDTQGKNIVRIVPHETKDSRIFLLSEVEMYVCDGKFEKLDQCALLKTPEPYNTLGIPIIDFHPTKDDWYVYVAGGRDCQSATCFTKAYFSKDNGKSFSEIETWVSKCVWSQDLQFKDKNIPEDAIYCSSFKKKDGKVGQDRLVGSKENPVQLLMYTDGAKSKKELISENVLDYYVVDKVLLVATNEASDPVLVSSVDGQTFTAVSFPPDVSPKKTGFTLLDSPTGGIFIDIAQTNKHGLEYGMLFRSNEKGDYFSKVLENTNRNSESKVDFQKMPGIPGIAIANKVKNIGSADKDVESVITFDNGLTWSSIIAPEKDSTGKTIECPTKPCKLHFHLTAKRQMGSPIVISEEDSAAGLMIGIGNPGDSLLEYDQGDVYITRDAGRTWAEVHKDAHIWTVADNGGLIVLVNDEQSTNTVTYSWDFGVSWAEFKFAEKPVRVESISSRDGSSQVLVSGHYLNSLENVVINLDFSKIFSRECNVQDSSKDFEKWYPAATKNSKQCFFGEEKAFLRRKADSVCRIGPKFNPEVPNPAKCECTEEDFECDEGFFRNGDKCELYGKDPLQPKDCISGNKYEGSSGYVKLSLSKCSGGIDHSKKVERVCDAPPALPHQVKVSHFKFDSPVDDFFYFPNTKNILAKDVKHQAYLSKDEGYTWKKVLHDAGSIIGIVADENFSSRAFIVTPDLLWYTKDNGESFQGINIPSPPYIHLASDFIIPHPHKEEWLIWIGGVDCSGEQVRCRSEAKVSYNYGKSWSLLGDYVKTCKWGMTGNFNSPSEKTVFCTIFEPKSGNQQSLTKMMLKRSDNGDTNFKTLYQATGFAFEHEYLIVAVPNSETREVKVQVSLDGVNFAQAKFPTTFAVHDGYTVLESPTGNVFLHMIQSIYPGLEYGTIVKSNWNGTFYHESLEAVNQNRNGYVDFEKVQGLNGTMIANVISNVDGLSKGESKKLVTKMSHDDAESFAFLPAPKLDSNNKPYDCGNSCYLHLHAFTERHDKRDMFSSSGAVGVMLGVGNVGSHLTDFVEGDVFLTLDAGRSWREVAKEAHMIEISDHGAIIVLANDEEPINSIKYSVDSGKTFKELSFADKLEGGKFKIQNILTEPSGTTQNFVLLGRLHTSEVEDTTIGIHLDFSNIWSRKCEMNEDKFKSDFEPWSYNNATDPSSCTFGAEVEFYRRKEGRECYIGDTYTQLKQVLKPCQCTMADFECDQFHRREGNECVLIPGVTIPNPTCVNGFIKKYNGYVKKKISQCQGGKDMSPITDTCSTGSSISWFLFFLFAVPLTAGALYMLYLYQRGGMGRYGRIGLPLDDGIPIGQSRSTFTKVMNTVSYYVEEIGEKIVGFGVWAWDSIRNRVRRNSGYAPVNSHYYDPDLPADHRNSLQLDWDED</sequence>
<feature type="chain" id="PRO_5042138086" evidence="4">
    <location>
        <begin position="19"/>
        <end position="2073"/>
    </location>
</feature>
<feature type="domain" description="VPS10" evidence="5">
    <location>
        <begin position="673"/>
        <end position="1299"/>
    </location>
</feature>